<dbReference type="Proteomes" id="UP000325783">
    <property type="component" value="Segment"/>
</dbReference>
<evidence type="ECO:0000313" key="1">
    <source>
        <dbReference type="EMBL" id="QFR59858.1"/>
    </source>
</evidence>
<organism evidence="1 2">
    <name type="scientific">Vibrio phage phi50-12</name>
    <dbReference type="NCBI Taxonomy" id="2654972"/>
    <lineage>
        <taxon>Viruses</taxon>
        <taxon>Duplodnaviria</taxon>
        <taxon>Heunggongvirae</taxon>
        <taxon>Uroviricota</taxon>
        <taxon>Caudoviricetes</taxon>
        <taxon>Schitoviridae</taxon>
        <taxon>Penintadodekavirus</taxon>
        <taxon>Penintadodekavirus 5012</taxon>
    </lineage>
</organism>
<protein>
    <submittedName>
        <fullName evidence="1">Uncharacterized protein</fullName>
    </submittedName>
</protein>
<evidence type="ECO:0000313" key="2">
    <source>
        <dbReference type="Proteomes" id="UP000325783"/>
    </source>
</evidence>
<dbReference type="EMBL" id="MN584918">
    <property type="protein sequence ID" value="QFR59858.1"/>
    <property type="molecule type" value="Genomic_DNA"/>
</dbReference>
<sequence length="86" mass="10134">MLKKYLIQLEPSHFGPDVMVLDFHNLRKPITVTGRKTDNTFTVKPPNQLDSIVKINLSETNYVSMEWLYSKEFTIIMEKPYKNENN</sequence>
<gene>
    <name evidence="1" type="ORF">VOWphi5012_074</name>
</gene>
<keyword evidence="2" id="KW-1185">Reference proteome</keyword>
<name>A0A5P8PRD2_9CAUD</name>
<reference evidence="1 2" key="1">
    <citation type="submission" date="2019-10" db="EMBL/GenBank/DDBJ databases">
        <authorList>
            <person name="Lin L.C."/>
        </authorList>
    </citation>
    <scope>NUCLEOTIDE SEQUENCE [LARGE SCALE GENOMIC DNA]</scope>
</reference>
<accession>A0A5P8PRD2</accession>
<proteinExistence type="predicted"/>